<feature type="binding site" evidence="9">
    <location>
        <position position="206"/>
    </location>
    <ligand>
        <name>Zn(2+)</name>
        <dbReference type="ChEBI" id="CHEBI:29105"/>
        <note>catalytic</note>
    </ligand>
</feature>
<evidence type="ECO:0000256" key="6">
    <source>
        <dbReference type="ARBA" id="ARBA00022997"/>
    </source>
</evidence>
<dbReference type="Proteomes" id="UP001442494">
    <property type="component" value="Unassembled WGS sequence"/>
</dbReference>
<evidence type="ECO:0000313" key="12">
    <source>
        <dbReference type="Proteomes" id="UP001442494"/>
    </source>
</evidence>
<comment type="cofactor">
    <cofactor evidence="9">
        <name>Zn(2+)</name>
        <dbReference type="ChEBI" id="CHEBI:29105"/>
    </cofactor>
    <text evidence="9">Binds 1 zinc ion per subunit.</text>
</comment>
<feature type="active site" description="Proton donor/acceptor" evidence="9">
    <location>
        <position position="203"/>
    </location>
</feature>
<name>A0ABV0JTB5_9CYAN</name>
<dbReference type="CDD" id="cd14843">
    <property type="entry name" value="D-Ala-D-Ala_dipeptidase_like"/>
    <property type="match status" value="1"/>
</dbReference>
<comment type="caution">
    <text evidence="11">The sequence shown here is derived from an EMBL/GenBank/DDBJ whole genome shotgun (WGS) entry which is preliminary data.</text>
</comment>
<keyword evidence="12" id="KW-1185">Reference proteome</keyword>
<evidence type="ECO:0000256" key="1">
    <source>
        <dbReference type="ARBA" id="ARBA00001362"/>
    </source>
</evidence>
<dbReference type="Gene3D" id="3.30.1380.10">
    <property type="match status" value="1"/>
</dbReference>
<evidence type="ECO:0000313" key="11">
    <source>
        <dbReference type="EMBL" id="MEP0865926.1"/>
    </source>
</evidence>
<evidence type="ECO:0000256" key="8">
    <source>
        <dbReference type="ARBA" id="ARBA00023316"/>
    </source>
</evidence>
<evidence type="ECO:0000256" key="7">
    <source>
        <dbReference type="ARBA" id="ARBA00023049"/>
    </source>
</evidence>
<sequence>MKAYQEIAIVECGEAIAAIPLEQFAVESPHPYQKLGASYGALSPYYLRQSVLDSLKVAQALLQQVHQGWQIKIFDAYRPVEVQQFMVDYTFAEVVQARKLNLTELTEAQRQEIWEQVYQFWAFPNLNPATPPPHSTGAAVDVTLVDDTGKTVNMGTQIDEISPASYPDYYADSTDAAQQQYHIYRQLLNSVMCKAGFRRHPNEWWHFSLGDQMWAWAYNQENPAQPMTARYGRLV</sequence>
<protein>
    <recommendedName>
        <fullName evidence="9 10">D-alanyl-D-alanine dipeptidase</fullName>
        <shortName evidence="9 10">D-Ala-D-Ala dipeptidase</shortName>
        <ecNumber evidence="9 10">3.4.13.22</ecNumber>
    </recommendedName>
</protein>
<evidence type="ECO:0000256" key="10">
    <source>
        <dbReference type="PIRNR" id="PIRNR026671"/>
    </source>
</evidence>
<organism evidence="11 12">
    <name type="scientific">Funiculus sociatus GB2-A5</name>
    <dbReference type="NCBI Taxonomy" id="2933946"/>
    <lineage>
        <taxon>Bacteria</taxon>
        <taxon>Bacillati</taxon>
        <taxon>Cyanobacteriota</taxon>
        <taxon>Cyanophyceae</taxon>
        <taxon>Coleofasciculales</taxon>
        <taxon>Coleofasciculaceae</taxon>
        <taxon>Funiculus</taxon>
    </lineage>
</organism>
<dbReference type="PANTHER" id="PTHR43126:SF2">
    <property type="entry name" value="D-ALANYL-D-ALANINE DIPEPTIDASE"/>
    <property type="match status" value="1"/>
</dbReference>
<evidence type="ECO:0000256" key="5">
    <source>
        <dbReference type="ARBA" id="ARBA00022833"/>
    </source>
</evidence>
<reference evidence="11 12" key="1">
    <citation type="submission" date="2022-04" db="EMBL/GenBank/DDBJ databases">
        <title>Positive selection, recombination, and allopatry shape intraspecific diversity of widespread and dominant cyanobacteria.</title>
        <authorList>
            <person name="Wei J."/>
            <person name="Shu W."/>
            <person name="Hu C."/>
        </authorList>
    </citation>
    <scope>NUCLEOTIDE SEQUENCE [LARGE SCALE GENOMIC DNA]</scope>
    <source>
        <strain evidence="11 12">GB2-A5</strain>
    </source>
</reference>
<dbReference type="EMBL" id="JAMPKK010000034">
    <property type="protein sequence ID" value="MEP0865926.1"/>
    <property type="molecule type" value="Genomic_DNA"/>
</dbReference>
<evidence type="ECO:0000256" key="3">
    <source>
        <dbReference type="ARBA" id="ARBA00022723"/>
    </source>
</evidence>
<dbReference type="HAMAP" id="MF_01924">
    <property type="entry name" value="A_A_dipeptidase"/>
    <property type="match status" value="1"/>
</dbReference>
<keyword evidence="5 9" id="KW-0862">Zinc</keyword>
<keyword evidence="4 9" id="KW-0378">Hydrolase</keyword>
<dbReference type="RefSeq" id="WP_190418202.1">
    <property type="nucleotide sequence ID" value="NZ_JAMPKK010000034.1"/>
</dbReference>
<evidence type="ECO:0000256" key="9">
    <source>
        <dbReference type="HAMAP-Rule" id="MF_01924"/>
    </source>
</evidence>
<dbReference type="PANTHER" id="PTHR43126">
    <property type="entry name" value="D-ALANYL-D-ALANINE DIPEPTIDASE"/>
    <property type="match status" value="1"/>
</dbReference>
<dbReference type="EC" id="3.4.13.22" evidence="9 10"/>
<evidence type="ECO:0000256" key="2">
    <source>
        <dbReference type="ARBA" id="ARBA00022670"/>
    </source>
</evidence>
<comment type="catalytic activity">
    <reaction evidence="1 9 10">
        <text>D-alanyl-D-alanine + H2O = 2 D-alanine</text>
        <dbReference type="Rhea" id="RHEA:20661"/>
        <dbReference type="ChEBI" id="CHEBI:15377"/>
        <dbReference type="ChEBI" id="CHEBI:57416"/>
        <dbReference type="ChEBI" id="CHEBI:57822"/>
        <dbReference type="EC" id="3.4.13.22"/>
    </reaction>
</comment>
<comment type="function">
    <text evidence="9 10">Catalyzes hydrolysis of the D-alanyl-D-alanine dipeptide.</text>
</comment>
<feature type="binding site" evidence="9">
    <location>
        <position position="141"/>
    </location>
    <ligand>
        <name>Zn(2+)</name>
        <dbReference type="ChEBI" id="CHEBI:29105"/>
        <note>catalytic</note>
    </ligand>
</feature>
<keyword evidence="3 9" id="KW-0479">Metal-binding</keyword>
<gene>
    <name evidence="11" type="ORF">NDI37_15775</name>
</gene>
<dbReference type="InterPro" id="IPR009045">
    <property type="entry name" value="Zn_M74/Hedgehog-like"/>
</dbReference>
<dbReference type="SUPFAM" id="SSF55166">
    <property type="entry name" value="Hedgehog/DD-peptidase"/>
    <property type="match status" value="1"/>
</dbReference>
<keyword evidence="6 9" id="KW-0224">Dipeptidase</keyword>
<evidence type="ECO:0000256" key="4">
    <source>
        <dbReference type="ARBA" id="ARBA00022801"/>
    </source>
</evidence>
<dbReference type="InterPro" id="IPR000755">
    <property type="entry name" value="A_A_dipeptidase"/>
</dbReference>
<comment type="similarity">
    <text evidence="9 10">Belongs to the peptidase M15D family.</text>
</comment>
<keyword evidence="2 9" id="KW-0645">Protease</keyword>
<feature type="site" description="Transition state stabilizer" evidence="9">
    <location>
        <position position="78"/>
    </location>
</feature>
<keyword evidence="7 9" id="KW-0482">Metalloprotease</keyword>
<dbReference type="PIRSF" id="PIRSF026671">
    <property type="entry name" value="AA_dipeptidase"/>
    <property type="match status" value="1"/>
</dbReference>
<dbReference type="Pfam" id="PF01427">
    <property type="entry name" value="Peptidase_M15"/>
    <property type="match status" value="1"/>
</dbReference>
<accession>A0ABV0JTB5</accession>
<keyword evidence="8 10" id="KW-0961">Cell wall biogenesis/degradation</keyword>
<proteinExistence type="inferred from homology"/>
<feature type="binding site" evidence="9">
    <location>
        <position position="134"/>
    </location>
    <ligand>
        <name>Zn(2+)</name>
        <dbReference type="ChEBI" id="CHEBI:29105"/>
        <note>catalytic</note>
    </ligand>
</feature>